<name>A0A512PE53_9CELL</name>
<feature type="domain" description="HTH luxR-type" evidence="6">
    <location>
        <begin position="158"/>
        <end position="223"/>
    </location>
</feature>
<protein>
    <submittedName>
        <fullName evidence="8">DNA-binding response regulator</fullName>
    </submittedName>
</protein>
<dbReference type="SMART" id="SM00421">
    <property type="entry name" value="HTH_LUXR"/>
    <property type="match status" value="1"/>
</dbReference>
<dbReference type="GO" id="GO:0003677">
    <property type="term" value="F:DNA binding"/>
    <property type="evidence" value="ECO:0007669"/>
    <property type="project" value="UniProtKB-KW"/>
</dbReference>
<dbReference type="Proteomes" id="UP000321798">
    <property type="component" value="Unassembled WGS sequence"/>
</dbReference>
<keyword evidence="2" id="KW-0805">Transcription regulation</keyword>
<evidence type="ECO:0000313" key="8">
    <source>
        <dbReference type="EMBL" id="GEP69490.1"/>
    </source>
</evidence>
<dbReference type="InterPro" id="IPR039420">
    <property type="entry name" value="WalR-like"/>
</dbReference>
<reference evidence="8 9" key="1">
    <citation type="submission" date="2019-07" db="EMBL/GenBank/DDBJ databases">
        <title>Whole genome shotgun sequence of Cellulomonas soli NBRC 109434.</title>
        <authorList>
            <person name="Hosoyama A."/>
            <person name="Uohara A."/>
            <person name="Ohji S."/>
            <person name="Ichikawa N."/>
        </authorList>
    </citation>
    <scope>NUCLEOTIDE SEQUENCE [LARGE SCALE GENOMIC DNA]</scope>
    <source>
        <strain evidence="8 9">NBRC 109434</strain>
    </source>
</reference>
<evidence type="ECO:0000256" key="2">
    <source>
        <dbReference type="ARBA" id="ARBA00023015"/>
    </source>
</evidence>
<proteinExistence type="predicted"/>
<dbReference type="CDD" id="cd06170">
    <property type="entry name" value="LuxR_C_like"/>
    <property type="match status" value="1"/>
</dbReference>
<dbReference type="PANTHER" id="PTHR43214">
    <property type="entry name" value="TWO-COMPONENT RESPONSE REGULATOR"/>
    <property type="match status" value="1"/>
</dbReference>
<evidence type="ECO:0000313" key="9">
    <source>
        <dbReference type="Proteomes" id="UP000321798"/>
    </source>
</evidence>
<comment type="caution">
    <text evidence="8">The sequence shown here is derived from an EMBL/GenBank/DDBJ whole genome shotgun (WGS) entry which is preliminary data.</text>
</comment>
<keyword evidence="9" id="KW-1185">Reference proteome</keyword>
<evidence type="ECO:0000256" key="4">
    <source>
        <dbReference type="ARBA" id="ARBA00023163"/>
    </source>
</evidence>
<sequence length="227" mass="23825">MSAVLGSVLAVIRVLVVDDDPMVRLLLRSILRPDDIEVVAEAADGDEVVTAVQAHHPDVVLMDLRMPRMDGIRATAAVRALPSAPGVIAMTSFDTESAILDAVHAGASGFLAKDSGPDEIVTAVRSVASGDGALSPRAARTVMAQLSEDSGGQQRREARQQLLLLTDREAEVAGFVAEGLSNGEIAQRTFLSEATVKTHLSRATAKLGVTNRVQLALVVDRAATSGR</sequence>
<keyword evidence="4" id="KW-0804">Transcription</keyword>
<gene>
    <name evidence="8" type="ORF">CSO01_22050</name>
</gene>
<dbReference type="PANTHER" id="PTHR43214:SF24">
    <property type="entry name" value="TRANSCRIPTIONAL REGULATORY PROTEIN NARL-RELATED"/>
    <property type="match status" value="1"/>
</dbReference>
<dbReference type="Pfam" id="PF00072">
    <property type="entry name" value="Response_reg"/>
    <property type="match status" value="1"/>
</dbReference>
<evidence type="ECO:0000256" key="5">
    <source>
        <dbReference type="PROSITE-ProRule" id="PRU00169"/>
    </source>
</evidence>
<dbReference type="GO" id="GO:0000160">
    <property type="term" value="P:phosphorelay signal transduction system"/>
    <property type="evidence" value="ECO:0007669"/>
    <property type="project" value="InterPro"/>
</dbReference>
<keyword evidence="1 5" id="KW-0597">Phosphoprotein</keyword>
<dbReference type="PROSITE" id="PS50043">
    <property type="entry name" value="HTH_LUXR_2"/>
    <property type="match status" value="1"/>
</dbReference>
<dbReference type="PRINTS" id="PR00038">
    <property type="entry name" value="HTHLUXR"/>
</dbReference>
<dbReference type="Pfam" id="PF00196">
    <property type="entry name" value="GerE"/>
    <property type="match status" value="1"/>
</dbReference>
<keyword evidence="3 8" id="KW-0238">DNA-binding</keyword>
<dbReference type="GO" id="GO:0006355">
    <property type="term" value="P:regulation of DNA-templated transcription"/>
    <property type="evidence" value="ECO:0007669"/>
    <property type="project" value="InterPro"/>
</dbReference>
<organism evidence="8 9">
    <name type="scientific">Cellulomonas soli</name>
    <dbReference type="NCBI Taxonomy" id="931535"/>
    <lineage>
        <taxon>Bacteria</taxon>
        <taxon>Bacillati</taxon>
        <taxon>Actinomycetota</taxon>
        <taxon>Actinomycetes</taxon>
        <taxon>Micrococcales</taxon>
        <taxon>Cellulomonadaceae</taxon>
        <taxon>Cellulomonas</taxon>
    </lineage>
</organism>
<evidence type="ECO:0000259" key="6">
    <source>
        <dbReference type="PROSITE" id="PS50043"/>
    </source>
</evidence>
<evidence type="ECO:0000256" key="3">
    <source>
        <dbReference type="ARBA" id="ARBA00023125"/>
    </source>
</evidence>
<dbReference type="CDD" id="cd17535">
    <property type="entry name" value="REC_NarL-like"/>
    <property type="match status" value="1"/>
</dbReference>
<dbReference type="InterPro" id="IPR000792">
    <property type="entry name" value="Tscrpt_reg_LuxR_C"/>
</dbReference>
<dbReference type="SMART" id="SM00448">
    <property type="entry name" value="REC"/>
    <property type="match status" value="1"/>
</dbReference>
<dbReference type="InterPro" id="IPR011006">
    <property type="entry name" value="CheY-like_superfamily"/>
</dbReference>
<dbReference type="AlphaFoldDB" id="A0A512PE53"/>
<dbReference type="PROSITE" id="PS50110">
    <property type="entry name" value="RESPONSE_REGULATORY"/>
    <property type="match status" value="1"/>
</dbReference>
<dbReference type="EMBL" id="BKAL01000007">
    <property type="protein sequence ID" value="GEP69490.1"/>
    <property type="molecule type" value="Genomic_DNA"/>
</dbReference>
<evidence type="ECO:0000256" key="1">
    <source>
        <dbReference type="ARBA" id="ARBA00022553"/>
    </source>
</evidence>
<dbReference type="Gene3D" id="3.40.50.2300">
    <property type="match status" value="1"/>
</dbReference>
<accession>A0A512PE53</accession>
<feature type="domain" description="Response regulatory" evidence="7">
    <location>
        <begin position="13"/>
        <end position="128"/>
    </location>
</feature>
<dbReference type="InterPro" id="IPR001789">
    <property type="entry name" value="Sig_transdc_resp-reg_receiver"/>
</dbReference>
<dbReference type="PROSITE" id="PS00622">
    <property type="entry name" value="HTH_LUXR_1"/>
    <property type="match status" value="1"/>
</dbReference>
<feature type="modified residue" description="4-aspartylphosphate" evidence="5">
    <location>
        <position position="63"/>
    </location>
</feature>
<dbReference type="SUPFAM" id="SSF52172">
    <property type="entry name" value="CheY-like"/>
    <property type="match status" value="1"/>
</dbReference>
<evidence type="ECO:0000259" key="7">
    <source>
        <dbReference type="PROSITE" id="PS50110"/>
    </source>
</evidence>
<dbReference type="InterPro" id="IPR058245">
    <property type="entry name" value="NreC/VraR/RcsB-like_REC"/>
</dbReference>